<organism evidence="1 2">
    <name type="scientific">Candidatus Manganitrophus noduliformans</name>
    <dbReference type="NCBI Taxonomy" id="2606439"/>
    <lineage>
        <taxon>Bacteria</taxon>
        <taxon>Pseudomonadati</taxon>
        <taxon>Nitrospirota</taxon>
        <taxon>Nitrospiria</taxon>
        <taxon>Candidatus Troglogloeales</taxon>
        <taxon>Candidatus Manganitrophaceae</taxon>
        <taxon>Candidatus Manganitrophus</taxon>
    </lineage>
</organism>
<reference evidence="1 2" key="1">
    <citation type="journal article" date="2020" name="Nature">
        <title>Bacterial chemolithoautotrophy via manganese oxidation.</title>
        <authorList>
            <person name="Yu H."/>
            <person name="Leadbetter J.R."/>
        </authorList>
    </citation>
    <scope>NUCLEOTIDE SEQUENCE [LARGE SCALE GENOMIC DNA]</scope>
    <source>
        <strain evidence="1 2">Mn-1</strain>
    </source>
</reference>
<dbReference type="EMBL" id="VTOW01000005">
    <property type="protein sequence ID" value="NKE73150.1"/>
    <property type="molecule type" value="Genomic_DNA"/>
</dbReference>
<evidence type="ECO:0000313" key="2">
    <source>
        <dbReference type="Proteomes" id="UP000534783"/>
    </source>
</evidence>
<dbReference type="Proteomes" id="UP000534783">
    <property type="component" value="Unassembled WGS sequence"/>
</dbReference>
<sequence length="688" mass="77638">MGKFEIAHPSPIFQDITRIAFLYTSPGGQVSIHFSTLESHHRNPEGDEFLFSSYETASQVLKSQVVKGAPEARAYSYSKNLNRYVLGTSIDPQIFLYDPDRLTLERVFEGPKSNAFIHRLAVKDDYVYTILSTPSAPIRGFNGILKVHLQTGKHQVIPFSDKMEQGWGGVQTVDPTGRIWFYRAFPMRMMWYDAVRGMRNRTLAGYEGWTVESWDSWRGEDYLVLTNSRGEFIKKRVDLQTMTEQEGGSEFATEQDRLFLESVRVDLYHNDPFAEPLYFRPGSASFYQRSAGQDLFSSVGSIDLGKFEVMGFHLTPQEGATRWIHPQLGELEVLGISPAGDLLVWLRGRKSYAVAEIQSGKLTPHEINLSNLSPADITSLVVTDDGSLYGGGILTFSHLFRFDLPTNRTALLKGAIPDAEGQVNSMFLGLDGKVYGAGYPDSVLFRFDPSAPWNPGNTATHNPTHLGAMGHHRQTRARKGIQDLDGTIWYQSVTDYAFPIAHALAKADFEKRTLTVKTDLDDGFPEVEALAVFDSEHLVLLGRKNGKPGLYRLNQREFRIEEEKVLAESGGILVNLDPYDRSNSRLFLTQGRKLYGINPDLSIRFIHKSLREISAVVPGEGQDILLIGKTHIERINLTSGAKDIWWNRGDKPGHYIFKHLSWTPVIFHKGLLYIADEEKLWRFNPPRS</sequence>
<dbReference type="SUPFAM" id="SSF63825">
    <property type="entry name" value="YWTD domain"/>
    <property type="match status" value="1"/>
</dbReference>
<proteinExistence type="predicted"/>
<dbReference type="AlphaFoldDB" id="A0A7X6ID23"/>
<evidence type="ECO:0000313" key="1">
    <source>
        <dbReference type="EMBL" id="NKE73150.1"/>
    </source>
</evidence>
<accession>A0A7X6ID23</accession>
<protein>
    <submittedName>
        <fullName evidence="1">Uncharacterized protein</fullName>
    </submittedName>
</protein>
<dbReference type="SUPFAM" id="SSF63829">
    <property type="entry name" value="Calcium-dependent phosphotriesterase"/>
    <property type="match status" value="1"/>
</dbReference>
<dbReference type="RefSeq" id="WP_168063089.1">
    <property type="nucleotide sequence ID" value="NZ_VTOW01000005.1"/>
</dbReference>
<name>A0A7X6ID23_9BACT</name>
<gene>
    <name evidence="1" type="ORF">MNODULE_20555</name>
</gene>
<comment type="caution">
    <text evidence="1">The sequence shown here is derived from an EMBL/GenBank/DDBJ whole genome shotgun (WGS) entry which is preliminary data.</text>
</comment>
<keyword evidence="2" id="KW-1185">Reference proteome</keyword>